<reference evidence="4 5" key="1">
    <citation type="journal article" date="2023" name="Sci. Data">
        <title>Genome assembly of the Korean intertidal mud-creeper Batillaria attramentaria.</title>
        <authorList>
            <person name="Patra A.K."/>
            <person name="Ho P.T."/>
            <person name="Jun S."/>
            <person name="Lee S.J."/>
            <person name="Kim Y."/>
            <person name="Won Y.J."/>
        </authorList>
    </citation>
    <scope>NUCLEOTIDE SEQUENCE [LARGE SCALE GENOMIC DNA]</scope>
    <source>
        <strain evidence="4">Wonlab-2016</strain>
    </source>
</reference>
<feature type="domain" description="SRR1-like" evidence="3">
    <location>
        <begin position="78"/>
        <end position="207"/>
    </location>
</feature>
<name>A0ABD0JRB7_9CAEN</name>
<dbReference type="PANTHER" id="PTHR28626">
    <property type="entry name" value="SRR1-LIKE PROTEIN"/>
    <property type="match status" value="1"/>
</dbReference>
<evidence type="ECO:0000256" key="2">
    <source>
        <dbReference type="SAM" id="MobiDB-lite"/>
    </source>
</evidence>
<feature type="compositionally biased region" description="Polar residues" evidence="2">
    <location>
        <begin position="1"/>
        <end position="20"/>
    </location>
</feature>
<keyword evidence="5" id="KW-1185">Reference proteome</keyword>
<dbReference type="AlphaFoldDB" id="A0ABD0JRB7"/>
<sequence>MASQVNPASDANKNNENFQLVQRKRGKGKQKRTAKMPQKGVQDRVDVIVDSDRHRVTKRIRDCRTELEASDFYRKLLARYQLSLVLALRDHLQVSPEHCQVYDPQFTETEKLILQEFDCTLIRRNEEGKRRCERPTLVVMPHCGKALFNNFLWANWRPQSLQQLIIIGNSFSSMLDSSSKIHPFVKEEAVQNTFTYTDIFNDLSVHWFPLENLQRVAPGTWTQPDEPVYLEDDLEIIQDSLNTL</sequence>
<comment type="similarity">
    <text evidence="1">Belongs to the SRR1 family.</text>
</comment>
<organism evidence="4 5">
    <name type="scientific">Batillaria attramentaria</name>
    <dbReference type="NCBI Taxonomy" id="370345"/>
    <lineage>
        <taxon>Eukaryota</taxon>
        <taxon>Metazoa</taxon>
        <taxon>Spiralia</taxon>
        <taxon>Lophotrochozoa</taxon>
        <taxon>Mollusca</taxon>
        <taxon>Gastropoda</taxon>
        <taxon>Caenogastropoda</taxon>
        <taxon>Sorbeoconcha</taxon>
        <taxon>Cerithioidea</taxon>
        <taxon>Batillariidae</taxon>
        <taxon>Batillaria</taxon>
    </lineage>
</organism>
<comment type="caution">
    <text evidence="4">The sequence shown here is derived from an EMBL/GenBank/DDBJ whole genome shotgun (WGS) entry which is preliminary data.</text>
</comment>
<feature type="compositionally biased region" description="Basic residues" evidence="2">
    <location>
        <begin position="22"/>
        <end position="34"/>
    </location>
</feature>
<accession>A0ABD0JRB7</accession>
<evidence type="ECO:0000313" key="4">
    <source>
        <dbReference type="EMBL" id="KAK7477408.1"/>
    </source>
</evidence>
<dbReference type="Proteomes" id="UP001519460">
    <property type="component" value="Unassembled WGS sequence"/>
</dbReference>
<dbReference type="InterPro" id="IPR012942">
    <property type="entry name" value="SRR1-like"/>
</dbReference>
<feature type="region of interest" description="Disordered" evidence="2">
    <location>
        <begin position="1"/>
        <end position="41"/>
    </location>
</feature>
<protein>
    <recommendedName>
        <fullName evidence="3">SRR1-like domain-containing protein</fullName>
    </recommendedName>
</protein>
<dbReference type="Pfam" id="PF07985">
    <property type="entry name" value="SRR1"/>
    <property type="match status" value="1"/>
</dbReference>
<gene>
    <name evidence="4" type="ORF">BaRGS_00031310</name>
</gene>
<evidence type="ECO:0000259" key="3">
    <source>
        <dbReference type="Pfam" id="PF07985"/>
    </source>
</evidence>
<dbReference type="InterPro" id="IPR040044">
    <property type="entry name" value="SRR1L"/>
</dbReference>
<dbReference type="EMBL" id="JACVVK020000350">
    <property type="protein sequence ID" value="KAK7477408.1"/>
    <property type="molecule type" value="Genomic_DNA"/>
</dbReference>
<proteinExistence type="inferred from homology"/>
<evidence type="ECO:0000256" key="1">
    <source>
        <dbReference type="ARBA" id="ARBA00009856"/>
    </source>
</evidence>
<evidence type="ECO:0000313" key="5">
    <source>
        <dbReference type="Proteomes" id="UP001519460"/>
    </source>
</evidence>
<dbReference type="PANTHER" id="PTHR28626:SF3">
    <property type="entry name" value="SRR1-LIKE PROTEIN"/>
    <property type="match status" value="1"/>
</dbReference>